<dbReference type="Proteomes" id="UP000315783">
    <property type="component" value="Unassembled WGS sequence"/>
</dbReference>
<dbReference type="AlphaFoldDB" id="A0A545V9W8"/>
<evidence type="ECO:0000256" key="1">
    <source>
        <dbReference type="SAM" id="MobiDB-lite"/>
    </source>
</evidence>
<keyword evidence="3" id="KW-1185">Reference proteome</keyword>
<proteinExistence type="predicted"/>
<comment type="caution">
    <text evidence="2">The sequence shown here is derived from an EMBL/GenBank/DDBJ whole genome shotgun (WGS) entry which is preliminary data.</text>
</comment>
<protein>
    <submittedName>
        <fullName evidence="2">Uncharacterized protein</fullName>
    </submittedName>
</protein>
<sequence>MRAYKVLRYQSTGTRLGSTATLLLILLQPSVAARIRRPTRSSHHRRTSHAVTRGSPGSQACTGFGNSDWNYSVIHRCPCQLCGPALGQHQATVRVGRWMAWDSQISRQLIKILLLLR</sequence>
<dbReference type="EMBL" id="SPUK01000003">
    <property type="protein sequence ID" value="TQV98524.1"/>
    <property type="molecule type" value="Genomic_DNA"/>
</dbReference>
<reference evidence="2 3" key="1">
    <citation type="journal article" date="2019" name="Appl. Microbiol. Biotechnol.">
        <title>Genome sequence of Isaria javanica and comparative genome analysis insights into family S53 peptidase evolution in fungal entomopathogens.</title>
        <authorList>
            <person name="Lin R."/>
            <person name="Zhang X."/>
            <person name="Xin B."/>
            <person name="Zou M."/>
            <person name="Gao Y."/>
            <person name="Qin F."/>
            <person name="Hu Q."/>
            <person name="Xie B."/>
            <person name="Cheng X."/>
        </authorList>
    </citation>
    <scope>NUCLEOTIDE SEQUENCE [LARGE SCALE GENOMIC DNA]</scope>
    <source>
        <strain evidence="2 3">IJ1G</strain>
    </source>
</reference>
<accession>A0A545V9W8</accession>
<feature type="compositionally biased region" description="Basic residues" evidence="1">
    <location>
        <begin position="36"/>
        <end position="48"/>
    </location>
</feature>
<feature type="region of interest" description="Disordered" evidence="1">
    <location>
        <begin position="36"/>
        <end position="57"/>
    </location>
</feature>
<name>A0A545V9W8_9HYPO</name>
<evidence type="ECO:0000313" key="3">
    <source>
        <dbReference type="Proteomes" id="UP000315783"/>
    </source>
</evidence>
<gene>
    <name evidence="2" type="ORF">IF1G_02604</name>
</gene>
<evidence type="ECO:0000313" key="2">
    <source>
        <dbReference type="EMBL" id="TQV98524.1"/>
    </source>
</evidence>
<organism evidence="2 3">
    <name type="scientific">Cordyceps javanica</name>
    <dbReference type="NCBI Taxonomy" id="43265"/>
    <lineage>
        <taxon>Eukaryota</taxon>
        <taxon>Fungi</taxon>
        <taxon>Dikarya</taxon>
        <taxon>Ascomycota</taxon>
        <taxon>Pezizomycotina</taxon>
        <taxon>Sordariomycetes</taxon>
        <taxon>Hypocreomycetidae</taxon>
        <taxon>Hypocreales</taxon>
        <taxon>Cordycipitaceae</taxon>
        <taxon>Cordyceps</taxon>
    </lineage>
</organism>